<reference evidence="1 2" key="1">
    <citation type="submission" date="2022-10" db="EMBL/GenBank/DDBJ databases">
        <title>Sphingomonas sp.</title>
        <authorList>
            <person name="Jin C."/>
        </authorList>
    </citation>
    <scope>NUCLEOTIDE SEQUENCE [LARGE SCALE GENOMIC DNA]</scope>
    <source>
        <strain evidence="1 2">BN140010</strain>
    </source>
</reference>
<dbReference type="EMBL" id="JAPDOB010000001">
    <property type="protein sequence ID" value="MCW3796574.1"/>
    <property type="molecule type" value="Genomic_DNA"/>
</dbReference>
<dbReference type="RefSeq" id="WP_264880399.1">
    <property type="nucleotide sequence ID" value="NZ_JAPDOB010000001.1"/>
</dbReference>
<comment type="caution">
    <text evidence="1">The sequence shown here is derived from an EMBL/GenBank/DDBJ whole genome shotgun (WGS) entry which is preliminary data.</text>
</comment>
<name>A0ABT3JC11_9SPHN</name>
<organism evidence="1 2">
    <name type="scientific">Sphingomonas arvum</name>
    <dbReference type="NCBI Taxonomy" id="2992113"/>
    <lineage>
        <taxon>Bacteria</taxon>
        <taxon>Pseudomonadati</taxon>
        <taxon>Pseudomonadota</taxon>
        <taxon>Alphaproteobacteria</taxon>
        <taxon>Sphingomonadales</taxon>
        <taxon>Sphingomonadaceae</taxon>
        <taxon>Sphingomonas</taxon>
    </lineage>
</organism>
<dbReference type="SUPFAM" id="SSF55729">
    <property type="entry name" value="Acyl-CoA N-acyltransferases (Nat)"/>
    <property type="match status" value="1"/>
</dbReference>
<proteinExistence type="predicted"/>
<sequence>MTKLQTLPLTLDMVPAALPLLRMTQPHLSLPEWQAAAARLTAGEGSGVLTLATSGGQLLGIAAWRVEPHDRHGLALKVDPFVLCELSGRAPGRERLCAALQEMAEQRGCDTVLFAPHSRGLFRPALTEVN</sequence>
<dbReference type="Proteomes" id="UP001526246">
    <property type="component" value="Unassembled WGS sequence"/>
</dbReference>
<evidence type="ECO:0000313" key="1">
    <source>
        <dbReference type="EMBL" id="MCW3796574.1"/>
    </source>
</evidence>
<evidence type="ECO:0008006" key="3">
    <source>
        <dbReference type="Google" id="ProtNLM"/>
    </source>
</evidence>
<keyword evidence="2" id="KW-1185">Reference proteome</keyword>
<dbReference type="InterPro" id="IPR016181">
    <property type="entry name" value="Acyl_CoA_acyltransferase"/>
</dbReference>
<gene>
    <name evidence="1" type="ORF">OMW55_01960</name>
</gene>
<accession>A0ABT3JC11</accession>
<evidence type="ECO:0000313" key="2">
    <source>
        <dbReference type="Proteomes" id="UP001526246"/>
    </source>
</evidence>
<protein>
    <recommendedName>
        <fullName evidence="3">N-acetyltransferase</fullName>
    </recommendedName>
</protein>